<dbReference type="GO" id="GO:0004674">
    <property type="term" value="F:protein serine/threonine kinase activity"/>
    <property type="evidence" value="ECO:0007669"/>
    <property type="project" value="UniProtKB-KW"/>
</dbReference>
<evidence type="ECO:0000256" key="7">
    <source>
        <dbReference type="ARBA" id="ARBA00047899"/>
    </source>
</evidence>
<evidence type="ECO:0000256" key="1">
    <source>
        <dbReference type="ARBA" id="ARBA00012513"/>
    </source>
</evidence>
<keyword evidence="5" id="KW-0418">Kinase</keyword>
<organism evidence="9 10">
    <name type="scientific">Zingiber officinale</name>
    <name type="common">Ginger</name>
    <name type="synonym">Amomum zingiber</name>
    <dbReference type="NCBI Taxonomy" id="94328"/>
    <lineage>
        <taxon>Eukaryota</taxon>
        <taxon>Viridiplantae</taxon>
        <taxon>Streptophyta</taxon>
        <taxon>Embryophyta</taxon>
        <taxon>Tracheophyta</taxon>
        <taxon>Spermatophyta</taxon>
        <taxon>Magnoliopsida</taxon>
        <taxon>Liliopsida</taxon>
        <taxon>Zingiberales</taxon>
        <taxon>Zingiberaceae</taxon>
        <taxon>Zingiber</taxon>
    </lineage>
</organism>
<keyword evidence="4" id="KW-0547">Nucleotide-binding</keyword>
<accession>A0A8J5LVM3</accession>
<reference evidence="9 10" key="1">
    <citation type="submission" date="2020-08" db="EMBL/GenBank/DDBJ databases">
        <title>Plant Genome Project.</title>
        <authorList>
            <person name="Zhang R.-G."/>
        </authorList>
    </citation>
    <scope>NUCLEOTIDE SEQUENCE [LARGE SCALE GENOMIC DNA]</scope>
    <source>
        <tissue evidence="9">Rhizome</tissue>
    </source>
</reference>
<keyword evidence="3" id="KW-0808">Transferase</keyword>
<evidence type="ECO:0000313" key="9">
    <source>
        <dbReference type="EMBL" id="KAG6532557.1"/>
    </source>
</evidence>
<evidence type="ECO:0000313" key="10">
    <source>
        <dbReference type="Proteomes" id="UP000734854"/>
    </source>
</evidence>
<keyword evidence="6" id="KW-0067">ATP-binding</keyword>
<dbReference type="EMBL" id="JACMSC010000002">
    <property type="protein sequence ID" value="KAG6532557.1"/>
    <property type="molecule type" value="Genomic_DNA"/>
</dbReference>
<dbReference type="EC" id="2.7.11.1" evidence="1"/>
<dbReference type="AlphaFoldDB" id="A0A8J5LVM3"/>
<proteinExistence type="predicted"/>
<evidence type="ECO:0000256" key="6">
    <source>
        <dbReference type="ARBA" id="ARBA00022840"/>
    </source>
</evidence>
<evidence type="ECO:0000256" key="5">
    <source>
        <dbReference type="ARBA" id="ARBA00022777"/>
    </source>
</evidence>
<dbReference type="GO" id="GO:0005524">
    <property type="term" value="F:ATP binding"/>
    <property type="evidence" value="ECO:0007669"/>
    <property type="project" value="UniProtKB-KW"/>
</dbReference>
<sequence>MYELLHRATSFKRFDNRATLHNVVGQPLSFLETLLASLVAQERRITYLKGAMKIKQHPFFEGINWALVRRTTPPHIPDSINFSQFWSKEKKSAKSGLPGGNTRNKGNPNDLVYHDFEYF</sequence>
<dbReference type="Gene3D" id="1.10.510.10">
    <property type="entry name" value="Transferase(Phosphotransferase) domain 1"/>
    <property type="match status" value="1"/>
</dbReference>
<keyword evidence="2" id="KW-0723">Serine/threonine-protein kinase</keyword>
<dbReference type="Proteomes" id="UP000734854">
    <property type="component" value="Unassembled WGS sequence"/>
</dbReference>
<comment type="catalytic activity">
    <reaction evidence="8">
        <text>L-seryl-[protein] + ATP = O-phospho-L-seryl-[protein] + ADP + H(+)</text>
        <dbReference type="Rhea" id="RHEA:17989"/>
        <dbReference type="Rhea" id="RHEA-COMP:9863"/>
        <dbReference type="Rhea" id="RHEA-COMP:11604"/>
        <dbReference type="ChEBI" id="CHEBI:15378"/>
        <dbReference type="ChEBI" id="CHEBI:29999"/>
        <dbReference type="ChEBI" id="CHEBI:30616"/>
        <dbReference type="ChEBI" id="CHEBI:83421"/>
        <dbReference type="ChEBI" id="CHEBI:456216"/>
        <dbReference type="EC" id="2.7.11.1"/>
    </reaction>
</comment>
<evidence type="ECO:0000256" key="3">
    <source>
        <dbReference type="ARBA" id="ARBA00022679"/>
    </source>
</evidence>
<gene>
    <name evidence="9" type="ORF">ZIOFF_006403</name>
</gene>
<evidence type="ECO:0000256" key="4">
    <source>
        <dbReference type="ARBA" id="ARBA00022741"/>
    </source>
</evidence>
<evidence type="ECO:0000256" key="2">
    <source>
        <dbReference type="ARBA" id="ARBA00022527"/>
    </source>
</evidence>
<dbReference type="PANTHER" id="PTHR45637">
    <property type="entry name" value="FLIPPASE KINASE 1-RELATED"/>
    <property type="match status" value="1"/>
</dbReference>
<comment type="caution">
    <text evidence="9">The sequence shown here is derived from an EMBL/GenBank/DDBJ whole genome shotgun (WGS) entry which is preliminary data.</text>
</comment>
<evidence type="ECO:0000256" key="8">
    <source>
        <dbReference type="ARBA" id="ARBA00048679"/>
    </source>
</evidence>
<keyword evidence="10" id="KW-1185">Reference proteome</keyword>
<protein>
    <recommendedName>
        <fullName evidence="1">non-specific serine/threonine protein kinase</fullName>
        <ecNumber evidence="1">2.7.11.1</ecNumber>
    </recommendedName>
</protein>
<name>A0A8J5LVM3_ZINOF</name>
<comment type="catalytic activity">
    <reaction evidence="7">
        <text>L-threonyl-[protein] + ATP = O-phospho-L-threonyl-[protein] + ADP + H(+)</text>
        <dbReference type="Rhea" id="RHEA:46608"/>
        <dbReference type="Rhea" id="RHEA-COMP:11060"/>
        <dbReference type="Rhea" id="RHEA-COMP:11605"/>
        <dbReference type="ChEBI" id="CHEBI:15378"/>
        <dbReference type="ChEBI" id="CHEBI:30013"/>
        <dbReference type="ChEBI" id="CHEBI:30616"/>
        <dbReference type="ChEBI" id="CHEBI:61977"/>
        <dbReference type="ChEBI" id="CHEBI:456216"/>
        <dbReference type="EC" id="2.7.11.1"/>
    </reaction>
</comment>